<dbReference type="EMBL" id="JAAFYZ010000185">
    <property type="protein sequence ID" value="MBS2552367.1"/>
    <property type="molecule type" value="Genomic_DNA"/>
</dbReference>
<keyword evidence="3" id="KW-0804">Transcription</keyword>
<dbReference type="InterPro" id="IPR018060">
    <property type="entry name" value="HTH_AraC"/>
</dbReference>
<dbReference type="InterPro" id="IPR020449">
    <property type="entry name" value="Tscrpt_reg_AraC-type_HTH"/>
</dbReference>
<dbReference type="InterPro" id="IPR037923">
    <property type="entry name" value="HTH-like"/>
</dbReference>
<dbReference type="RefSeq" id="WP_212017875.1">
    <property type="nucleotide sequence ID" value="NZ_JAAFYZ010000185.1"/>
</dbReference>
<dbReference type="PANTHER" id="PTHR46796:SF6">
    <property type="entry name" value="ARAC SUBFAMILY"/>
    <property type="match status" value="1"/>
</dbReference>
<dbReference type="Gene3D" id="1.10.10.60">
    <property type="entry name" value="Homeodomain-like"/>
    <property type="match status" value="1"/>
</dbReference>
<evidence type="ECO:0000256" key="3">
    <source>
        <dbReference type="ARBA" id="ARBA00023163"/>
    </source>
</evidence>
<evidence type="ECO:0000256" key="2">
    <source>
        <dbReference type="ARBA" id="ARBA00023125"/>
    </source>
</evidence>
<evidence type="ECO:0000313" key="5">
    <source>
        <dbReference type="EMBL" id="MBS2552367.1"/>
    </source>
</evidence>
<dbReference type="PANTHER" id="PTHR46796">
    <property type="entry name" value="HTH-TYPE TRANSCRIPTIONAL ACTIVATOR RHAS-RELATED"/>
    <property type="match status" value="1"/>
</dbReference>
<evidence type="ECO:0000313" key="6">
    <source>
        <dbReference type="Proteomes" id="UP000730482"/>
    </source>
</evidence>
<sequence>MTLALRTADLPATERFEFWRSVVCDAFVPLRAEPGTDDFHGRLRSIHLGELQVTEIDANAHTIHRTPRAIAASDHDYFKLGLQLRGYCVLTQDGREAPLTPGDFAIYDTTRPYTLAFDDSYRQLVLMLPRRLLRVAPEDVGRITAVRVSGRQGVGALVSPLLMRLADHLDEYETPGSVRLADNIVDLLVTLVADRLEIEAPCPDSGRRALMMRITSFIESHLGDHDLGPDTVAAAHFISTRYLHKLFRDEGTTVSCWIRDRRLEHCRRDLRDPLQLDRAVGAIASRWGFADAAHFSRIFRSAYGASPREYRLTSEPTGEITLSVADREY</sequence>
<dbReference type="Pfam" id="PF12833">
    <property type="entry name" value="HTH_18"/>
    <property type="match status" value="1"/>
</dbReference>
<gene>
    <name evidence="5" type="ORF">KGQ19_36485</name>
</gene>
<comment type="caution">
    <text evidence="5">The sequence shown here is derived from an EMBL/GenBank/DDBJ whole genome shotgun (WGS) entry which is preliminary data.</text>
</comment>
<dbReference type="Proteomes" id="UP000730482">
    <property type="component" value="Unassembled WGS sequence"/>
</dbReference>
<dbReference type="SUPFAM" id="SSF51215">
    <property type="entry name" value="Regulatory protein AraC"/>
    <property type="match status" value="1"/>
</dbReference>
<dbReference type="InterPro" id="IPR009057">
    <property type="entry name" value="Homeodomain-like_sf"/>
</dbReference>
<dbReference type="SUPFAM" id="SSF46689">
    <property type="entry name" value="Homeodomain-like"/>
    <property type="match status" value="1"/>
</dbReference>
<reference evidence="5 6" key="1">
    <citation type="submission" date="2020-02" db="EMBL/GenBank/DDBJ databases">
        <title>Acidophilic actinobacteria isolated from forest soil.</title>
        <authorList>
            <person name="Golinska P."/>
        </authorList>
    </citation>
    <scope>NUCLEOTIDE SEQUENCE [LARGE SCALE GENOMIC DNA]</scope>
    <source>
        <strain evidence="5 6">NL8</strain>
    </source>
</reference>
<evidence type="ECO:0000256" key="1">
    <source>
        <dbReference type="ARBA" id="ARBA00023015"/>
    </source>
</evidence>
<dbReference type="InterPro" id="IPR035418">
    <property type="entry name" value="AraC-bd_2"/>
</dbReference>
<dbReference type="Pfam" id="PF14525">
    <property type="entry name" value="AraC_binding_2"/>
    <property type="match status" value="1"/>
</dbReference>
<keyword evidence="1" id="KW-0805">Transcription regulation</keyword>
<organism evidence="5 6">
    <name type="scientific">Catenulispora pinistramenti</name>
    <dbReference type="NCBI Taxonomy" id="2705254"/>
    <lineage>
        <taxon>Bacteria</taxon>
        <taxon>Bacillati</taxon>
        <taxon>Actinomycetota</taxon>
        <taxon>Actinomycetes</taxon>
        <taxon>Catenulisporales</taxon>
        <taxon>Catenulisporaceae</taxon>
        <taxon>Catenulispora</taxon>
    </lineage>
</organism>
<name>A0ABS5L206_9ACTN</name>
<accession>A0ABS5L206</accession>
<evidence type="ECO:0000259" key="4">
    <source>
        <dbReference type="PROSITE" id="PS01124"/>
    </source>
</evidence>
<keyword evidence="2" id="KW-0238">DNA-binding</keyword>
<dbReference type="SMART" id="SM00342">
    <property type="entry name" value="HTH_ARAC"/>
    <property type="match status" value="1"/>
</dbReference>
<feature type="domain" description="HTH araC/xylS-type" evidence="4">
    <location>
        <begin position="212"/>
        <end position="313"/>
    </location>
</feature>
<dbReference type="PROSITE" id="PS01124">
    <property type="entry name" value="HTH_ARAC_FAMILY_2"/>
    <property type="match status" value="1"/>
</dbReference>
<proteinExistence type="predicted"/>
<protein>
    <submittedName>
        <fullName evidence="5">Helix-turn-helix domain-containing protein</fullName>
    </submittedName>
</protein>
<keyword evidence="6" id="KW-1185">Reference proteome</keyword>
<dbReference type="InterPro" id="IPR050204">
    <property type="entry name" value="AraC_XylS_family_regulators"/>
</dbReference>
<dbReference type="PRINTS" id="PR00032">
    <property type="entry name" value="HTHARAC"/>
</dbReference>